<proteinExistence type="predicted"/>
<accession>A0A940XG45</accession>
<organism evidence="1 2">
    <name type="scientific">Flavobacterium geliluteum</name>
    <dbReference type="NCBI Taxonomy" id="2816120"/>
    <lineage>
        <taxon>Bacteria</taxon>
        <taxon>Pseudomonadati</taxon>
        <taxon>Bacteroidota</taxon>
        <taxon>Flavobacteriia</taxon>
        <taxon>Flavobacteriales</taxon>
        <taxon>Flavobacteriaceae</taxon>
        <taxon>Flavobacterium</taxon>
    </lineage>
</organism>
<comment type="caution">
    <text evidence="1">The sequence shown here is derived from an EMBL/GenBank/DDBJ whole genome shotgun (WGS) entry which is preliminary data.</text>
</comment>
<keyword evidence="2" id="KW-1185">Reference proteome</keyword>
<dbReference type="AlphaFoldDB" id="A0A940XG45"/>
<evidence type="ECO:0000313" key="1">
    <source>
        <dbReference type="EMBL" id="MBP4139145.1"/>
    </source>
</evidence>
<dbReference type="RefSeq" id="WP_210667120.1">
    <property type="nucleotide sequence ID" value="NZ_JAGFBV010000023.1"/>
</dbReference>
<dbReference type="PROSITE" id="PS51257">
    <property type="entry name" value="PROKAR_LIPOPROTEIN"/>
    <property type="match status" value="1"/>
</dbReference>
<dbReference type="EMBL" id="JAGFBV010000023">
    <property type="protein sequence ID" value="MBP4139145.1"/>
    <property type="molecule type" value="Genomic_DNA"/>
</dbReference>
<gene>
    <name evidence="1" type="ORF">J3495_13770</name>
</gene>
<evidence type="ECO:0000313" key="2">
    <source>
        <dbReference type="Proteomes" id="UP000675047"/>
    </source>
</evidence>
<name>A0A940XG45_9FLAO</name>
<protein>
    <recommendedName>
        <fullName evidence="3">Lipoprotein</fullName>
    </recommendedName>
</protein>
<evidence type="ECO:0008006" key="3">
    <source>
        <dbReference type="Google" id="ProtNLM"/>
    </source>
</evidence>
<reference evidence="1 2" key="1">
    <citation type="submission" date="2021-03" db="EMBL/GenBank/DDBJ databases">
        <title>Flavobacterium Flabelliformis Sp. Nov. And Flavobacterium Geliluteum Sp. Nov., Two Novel Multidrug Resistant Psychrophilic Species Isolated From Antarctica.</title>
        <authorList>
            <person name="Kralova S."/>
            <person name="Busse H.J."/>
            <person name="Bezdicek M."/>
            <person name="Nykrynova M."/>
            <person name="Kroupova E."/>
            <person name="Krsek D."/>
            <person name="Sedlacek I."/>
        </authorList>
    </citation>
    <scope>NUCLEOTIDE SEQUENCE [LARGE SCALE GENOMIC DNA]</scope>
    <source>
        <strain evidence="1 2">P7388</strain>
    </source>
</reference>
<sequence>MKKRQILLKYMIISLLFYSCNQKDNFQEFSFDGFSMSLPSSWKKIKVKGIDSKVNLIVTKNNDSIYFDLGQYSQEFNETNKVFSKEQIQKYDSLKMNINGLHFSDTPEIDQAQGTFLQEYYYYDTINKKVGKIKIPKKYQQGETGIYFSKINKNALSIVGKNLNKEEQEILIESFKTIKFE</sequence>
<dbReference type="Proteomes" id="UP000675047">
    <property type="component" value="Unassembled WGS sequence"/>
</dbReference>